<dbReference type="PANTHER" id="PTHR34997">
    <property type="entry name" value="AM15"/>
    <property type="match status" value="1"/>
</dbReference>
<feature type="domain" description="LysM" evidence="3">
    <location>
        <begin position="64"/>
        <end position="102"/>
    </location>
</feature>
<keyword evidence="2" id="KW-0843">Virulence</keyword>
<dbReference type="InterPro" id="IPR018392">
    <property type="entry name" value="LysM"/>
</dbReference>
<dbReference type="CDD" id="cd00118">
    <property type="entry name" value="LysM"/>
    <property type="match status" value="1"/>
</dbReference>
<dbReference type="InterPro" id="IPR036779">
    <property type="entry name" value="LysM_dom_sf"/>
</dbReference>
<sequence>MKPSMGKDCTGLNLGTMYCLSTLKIGIFAPSENDVSPSPTSTKAPFGSGTPTPIQNGIAAGCTKFYKVISGDGCWAISNANSIALTDFYAWNPAVGSDCQNL</sequence>
<proteinExistence type="predicted"/>
<dbReference type="Gene3D" id="3.10.350.10">
    <property type="entry name" value="LysM domain"/>
    <property type="match status" value="1"/>
</dbReference>
<evidence type="ECO:0000259" key="3">
    <source>
        <dbReference type="PROSITE" id="PS51782"/>
    </source>
</evidence>
<evidence type="ECO:0000256" key="2">
    <source>
        <dbReference type="ARBA" id="ARBA00023026"/>
    </source>
</evidence>
<dbReference type="OMA" id="NNDCENF"/>
<dbReference type="SUPFAM" id="SSF54106">
    <property type="entry name" value="LysM domain"/>
    <property type="match status" value="1"/>
</dbReference>
<name>A0A8H5ZDW8_COCSA</name>
<gene>
    <name evidence="4" type="ORF">GGP41_003868</name>
</gene>
<evidence type="ECO:0000313" key="5">
    <source>
        <dbReference type="Proteomes" id="UP000624244"/>
    </source>
</evidence>
<protein>
    <recommendedName>
        <fullName evidence="3">LysM domain-containing protein</fullName>
    </recommendedName>
</protein>
<organism evidence="4 5">
    <name type="scientific">Cochliobolus sativus</name>
    <name type="common">Common root rot and spot blotch fungus</name>
    <name type="synonym">Bipolaris sorokiniana</name>
    <dbReference type="NCBI Taxonomy" id="45130"/>
    <lineage>
        <taxon>Eukaryota</taxon>
        <taxon>Fungi</taxon>
        <taxon>Dikarya</taxon>
        <taxon>Ascomycota</taxon>
        <taxon>Pezizomycotina</taxon>
        <taxon>Dothideomycetes</taxon>
        <taxon>Pleosporomycetidae</taxon>
        <taxon>Pleosporales</taxon>
        <taxon>Pleosporineae</taxon>
        <taxon>Pleosporaceae</taxon>
        <taxon>Bipolaris</taxon>
    </lineage>
</organism>
<dbReference type="GO" id="GO:0008061">
    <property type="term" value="F:chitin binding"/>
    <property type="evidence" value="ECO:0007669"/>
    <property type="project" value="UniProtKB-KW"/>
</dbReference>
<dbReference type="InterPro" id="IPR052210">
    <property type="entry name" value="LysM1-like"/>
</dbReference>
<dbReference type="PANTHER" id="PTHR34997:SF1">
    <property type="entry name" value="PEPTIDOGLYCAN-BINDING LYSIN DOMAIN"/>
    <property type="match status" value="1"/>
</dbReference>
<dbReference type="AlphaFoldDB" id="A0A8H5ZDW8"/>
<accession>A0A8H5ZDW8</accession>
<dbReference type="Proteomes" id="UP000624244">
    <property type="component" value="Unassembled WGS sequence"/>
</dbReference>
<dbReference type="PROSITE" id="PS51782">
    <property type="entry name" value="LYSM"/>
    <property type="match status" value="1"/>
</dbReference>
<keyword evidence="1" id="KW-0147">Chitin-binding</keyword>
<comment type="caution">
    <text evidence="4">The sequence shown here is derived from an EMBL/GenBank/DDBJ whole genome shotgun (WGS) entry which is preliminary data.</text>
</comment>
<evidence type="ECO:0000256" key="1">
    <source>
        <dbReference type="ARBA" id="ARBA00022669"/>
    </source>
</evidence>
<evidence type="ECO:0000313" key="4">
    <source>
        <dbReference type="EMBL" id="KAF5846454.1"/>
    </source>
</evidence>
<reference evidence="4" key="1">
    <citation type="submission" date="2019-11" db="EMBL/GenBank/DDBJ databases">
        <title>Bipolaris sorokiniana Genome sequencing.</title>
        <authorList>
            <person name="Wang H."/>
        </authorList>
    </citation>
    <scope>NUCLEOTIDE SEQUENCE</scope>
</reference>
<dbReference type="EMBL" id="WNKQ01000016">
    <property type="protein sequence ID" value="KAF5846454.1"/>
    <property type="molecule type" value="Genomic_DNA"/>
</dbReference>